<organism evidence="2 3">
    <name type="scientific">Mesobacillus selenatarsenatis (strain DSM 18680 / JCM 14380 / FERM P-15431 / SF-1)</name>
    <dbReference type="NCBI Taxonomy" id="1321606"/>
    <lineage>
        <taxon>Bacteria</taxon>
        <taxon>Bacillati</taxon>
        <taxon>Bacillota</taxon>
        <taxon>Bacilli</taxon>
        <taxon>Bacillales</taxon>
        <taxon>Bacillaceae</taxon>
        <taxon>Mesobacillus</taxon>
    </lineage>
</organism>
<reference evidence="2 3" key="1">
    <citation type="submission" date="2013-06" db="EMBL/GenBank/DDBJ databases">
        <title>Whole genome shotgun sequence of Bacillus selenatarsenatis SF-1.</title>
        <authorList>
            <person name="Kuroda M."/>
            <person name="Sei K."/>
            <person name="Yamashita M."/>
            <person name="Ike M."/>
        </authorList>
    </citation>
    <scope>NUCLEOTIDE SEQUENCE [LARGE SCALE GENOMIC DNA]</scope>
    <source>
        <strain evidence="2 3">SF-1</strain>
    </source>
</reference>
<evidence type="ECO:0000313" key="3">
    <source>
        <dbReference type="Proteomes" id="UP000031014"/>
    </source>
</evidence>
<sequence>MGEELNMEMIEKYIYAVTHRLPQSQRADIALELRGLIEDMLGERTNGRPTSQEDVESVLLELGNPKDLAEKYRGSKRYLIGPELFHPYITVLKIVFFALLVAMSVVFMIESMIEPRSVVEHIFGYVTSVVSASMQAFVWITVGFAIAQYKGVAPKAGIAEESEKWSLSDLPPVPDQKKQIKRGEAITGIVFSILFLVFLYSSNHVFGVMMFDDGELVNVIPFLNRERIEQFINIIYVITVIGILKEGLKLITGKWTKKLALYNLILNAVTLILVAYLFKDQAIWNPNFMQELNQVSQANLNQDTYELIKTIWMQSKAWVVIVFTIVLIIDTISGFYKAYLK</sequence>
<dbReference type="Pfam" id="PF22564">
    <property type="entry name" value="HAAS"/>
    <property type="match status" value="1"/>
</dbReference>
<feature type="transmembrane region" description="Helical" evidence="1">
    <location>
        <begin position="317"/>
        <end position="336"/>
    </location>
</feature>
<dbReference type="EMBL" id="BASE01000136">
    <property type="protein sequence ID" value="GAM16697.1"/>
    <property type="molecule type" value="Genomic_DNA"/>
</dbReference>
<evidence type="ECO:0000256" key="1">
    <source>
        <dbReference type="SAM" id="Phobius"/>
    </source>
</evidence>
<feature type="transmembrane region" description="Helical" evidence="1">
    <location>
        <begin position="260"/>
        <end position="278"/>
    </location>
</feature>
<feature type="transmembrane region" description="Helical" evidence="1">
    <location>
        <begin position="85"/>
        <end position="109"/>
    </location>
</feature>
<feature type="transmembrane region" description="Helical" evidence="1">
    <location>
        <begin position="185"/>
        <end position="211"/>
    </location>
</feature>
<keyword evidence="1" id="KW-0812">Transmembrane</keyword>
<dbReference type="STRING" id="1321606.SAMD00020551_4927"/>
<proteinExistence type="predicted"/>
<keyword evidence="1" id="KW-1133">Transmembrane helix</keyword>
<evidence type="ECO:0000313" key="2">
    <source>
        <dbReference type="EMBL" id="GAM16697.1"/>
    </source>
</evidence>
<dbReference type="Proteomes" id="UP000031014">
    <property type="component" value="Unassembled WGS sequence"/>
</dbReference>
<name>A0A0A8XCE1_MESS1</name>
<dbReference type="AlphaFoldDB" id="A0A0A8XCE1"/>
<accession>A0A0A8XCE1</accession>
<keyword evidence="1" id="KW-0472">Membrane</keyword>
<feature type="transmembrane region" description="Helical" evidence="1">
    <location>
        <begin position="121"/>
        <end position="147"/>
    </location>
</feature>
<feature type="transmembrane region" description="Helical" evidence="1">
    <location>
        <begin position="231"/>
        <end position="248"/>
    </location>
</feature>
<comment type="caution">
    <text evidence="2">The sequence shown here is derived from an EMBL/GenBank/DDBJ whole genome shotgun (WGS) entry which is preliminary data.</text>
</comment>
<protein>
    <submittedName>
        <fullName evidence="2">Uncharacterized protein</fullName>
    </submittedName>
</protein>
<keyword evidence="3" id="KW-1185">Reference proteome</keyword>
<gene>
    <name evidence="2" type="ORF">SAMD00020551_4927</name>
</gene>